<dbReference type="Gene3D" id="3.40.50.12370">
    <property type="match status" value="1"/>
</dbReference>
<dbReference type="GO" id="GO:0006885">
    <property type="term" value="P:regulation of pH"/>
    <property type="evidence" value="ECO:0007669"/>
    <property type="project" value="TreeGrafter"/>
</dbReference>
<feature type="domain" description="Cation/H(+) antiporter central" evidence="15">
    <location>
        <begin position="541"/>
        <end position="673"/>
    </location>
</feature>
<protein>
    <recommendedName>
        <fullName evidence="19">Cation/H+ exchanger domain-containing protein</fullName>
    </recommendedName>
</protein>
<evidence type="ECO:0000256" key="7">
    <source>
        <dbReference type="ARBA" id="ARBA00022958"/>
    </source>
</evidence>
<gene>
    <name evidence="17" type="ORF">PVAP13_1KG472700</name>
</gene>
<comment type="caution">
    <text evidence="17">The sequence shown here is derived from an EMBL/GenBank/DDBJ whole genome shotgun (WGS) entry which is preliminary data.</text>
</comment>
<dbReference type="AlphaFoldDB" id="A0A8T0XPG2"/>
<reference evidence="17" key="1">
    <citation type="submission" date="2020-05" db="EMBL/GenBank/DDBJ databases">
        <title>WGS assembly of Panicum virgatum.</title>
        <authorList>
            <person name="Lovell J.T."/>
            <person name="Jenkins J."/>
            <person name="Shu S."/>
            <person name="Juenger T.E."/>
            <person name="Schmutz J."/>
        </authorList>
    </citation>
    <scope>NUCLEOTIDE SEQUENCE</scope>
    <source>
        <strain evidence="17">AP13</strain>
    </source>
</reference>
<evidence type="ECO:0000259" key="14">
    <source>
        <dbReference type="Pfam" id="PF00999"/>
    </source>
</evidence>
<evidence type="ECO:0000256" key="4">
    <source>
        <dbReference type="ARBA" id="ARBA00022448"/>
    </source>
</evidence>
<evidence type="ECO:0000256" key="3">
    <source>
        <dbReference type="ARBA" id="ARBA00004141"/>
    </source>
</evidence>
<dbReference type="InterPro" id="IPR057290">
    <property type="entry name" value="CHX17_C"/>
</dbReference>
<feature type="transmembrane region" description="Helical" evidence="13">
    <location>
        <begin position="403"/>
        <end position="428"/>
    </location>
</feature>
<evidence type="ECO:0000256" key="5">
    <source>
        <dbReference type="ARBA" id="ARBA00022538"/>
    </source>
</evidence>
<evidence type="ECO:0000256" key="12">
    <source>
        <dbReference type="SAM" id="MobiDB-lite"/>
    </source>
</evidence>
<feature type="region of interest" description="Disordered" evidence="12">
    <location>
        <begin position="42"/>
        <end position="73"/>
    </location>
</feature>
<dbReference type="InterPro" id="IPR057291">
    <property type="entry name" value="CHX17_2nd"/>
</dbReference>
<comment type="function">
    <text evidence="1">May function as sodium-coupled metabolite transporter across the chloroplast envelope.</text>
</comment>
<evidence type="ECO:0000256" key="1">
    <source>
        <dbReference type="ARBA" id="ARBA00003198"/>
    </source>
</evidence>
<dbReference type="EMBL" id="CM029037">
    <property type="protein sequence ID" value="KAG2660985.1"/>
    <property type="molecule type" value="Genomic_DNA"/>
</dbReference>
<keyword evidence="10 13" id="KW-0472">Membrane</keyword>
<feature type="transmembrane region" description="Helical" evidence="13">
    <location>
        <begin position="287"/>
        <end position="305"/>
    </location>
</feature>
<dbReference type="GO" id="GO:1902600">
    <property type="term" value="P:proton transmembrane transport"/>
    <property type="evidence" value="ECO:0007669"/>
    <property type="project" value="InterPro"/>
</dbReference>
<feature type="transmembrane region" description="Helical" evidence="13">
    <location>
        <begin position="371"/>
        <end position="391"/>
    </location>
</feature>
<dbReference type="PANTHER" id="PTHR32468:SF18">
    <property type="entry name" value="CATION_H(+) ANTIPORTER 1"/>
    <property type="match status" value="1"/>
</dbReference>
<keyword evidence="9" id="KW-0406">Ion transport</keyword>
<dbReference type="InterPro" id="IPR006153">
    <property type="entry name" value="Cation/H_exchanger_TM"/>
</dbReference>
<feature type="transmembrane region" description="Helical" evidence="13">
    <location>
        <begin position="241"/>
        <end position="267"/>
    </location>
</feature>
<feature type="transmembrane region" description="Helical" evidence="13">
    <location>
        <begin position="205"/>
        <end position="229"/>
    </location>
</feature>
<evidence type="ECO:0000259" key="16">
    <source>
        <dbReference type="Pfam" id="PF23259"/>
    </source>
</evidence>
<feature type="compositionally biased region" description="Basic residues" evidence="12">
    <location>
        <begin position="42"/>
        <end position="60"/>
    </location>
</feature>
<comment type="subcellular location">
    <subcellularLocation>
        <location evidence="3">Membrane</location>
        <topology evidence="3">Multi-pass membrane protein</topology>
    </subcellularLocation>
    <subcellularLocation>
        <location evidence="2">Plastid</location>
        <location evidence="2">Chloroplast envelope</location>
    </subcellularLocation>
</comment>
<keyword evidence="4" id="KW-0813">Transport</keyword>
<keyword evidence="7" id="KW-0630">Potassium</keyword>
<feature type="region of interest" description="Disordered" evidence="12">
    <location>
        <begin position="835"/>
        <end position="898"/>
    </location>
</feature>
<dbReference type="GO" id="GO:0012505">
    <property type="term" value="C:endomembrane system"/>
    <property type="evidence" value="ECO:0007669"/>
    <property type="project" value="TreeGrafter"/>
</dbReference>
<evidence type="ECO:0000313" key="17">
    <source>
        <dbReference type="EMBL" id="KAG2660985.1"/>
    </source>
</evidence>
<proteinExistence type="inferred from homology"/>
<evidence type="ECO:0000256" key="9">
    <source>
        <dbReference type="ARBA" id="ARBA00023065"/>
    </source>
</evidence>
<evidence type="ECO:0000256" key="13">
    <source>
        <dbReference type="SAM" id="Phobius"/>
    </source>
</evidence>
<dbReference type="Pfam" id="PF23259">
    <property type="entry name" value="CHX17_C"/>
    <property type="match status" value="1"/>
</dbReference>
<evidence type="ECO:0000256" key="2">
    <source>
        <dbReference type="ARBA" id="ARBA00004119"/>
    </source>
</evidence>
<comment type="similarity">
    <text evidence="11">Belongs to the monovalent cation:proton antiporter 2 (CPA2) transporter (TC 2.A.37) family. CHX (TC 2.A.37.4) subfamily.</text>
</comment>
<feature type="compositionally biased region" description="Basic residues" evidence="12">
    <location>
        <begin position="835"/>
        <end position="845"/>
    </location>
</feature>
<dbReference type="GO" id="GO:0009941">
    <property type="term" value="C:chloroplast envelope"/>
    <property type="evidence" value="ECO:0007669"/>
    <property type="project" value="UniProtKB-SubCell"/>
</dbReference>
<evidence type="ECO:0000259" key="15">
    <source>
        <dbReference type="Pfam" id="PF23256"/>
    </source>
</evidence>
<evidence type="ECO:0000313" key="18">
    <source>
        <dbReference type="Proteomes" id="UP000823388"/>
    </source>
</evidence>
<organism evidence="17 18">
    <name type="scientific">Panicum virgatum</name>
    <name type="common">Blackwell switchgrass</name>
    <dbReference type="NCBI Taxonomy" id="38727"/>
    <lineage>
        <taxon>Eukaryota</taxon>
        <taxon>Viridiplantae</taxon>
        <taxon>Streptophyta</taxon>
        <taxon>Embryophyta</taxon>
        <taxon>Tracheophyta</taxon>
        <taxon>Spermatophyta</taxon>
        <taxon>Magnoliopsida</taxon>
        <taxon>Liliopsida</taxon>
        <taxon>Poales</taxon>
        <taxon>Poaceae</taxon>
        <taxon>PACMAD clade</taxon>
        <taxon>Panicoideae</taxon>
        <taxon>Panicodae</taxon>
        <taxon>Paniceae</taxon>
        <taxon>Panicinae</taxon>
        <taxon>Panicum</taxon>
        <taxon>Panicum sect. Hiantes</taxon>
    </lineage>
</organism>
<evidence type="ECO:0000256" key="8">
    <source>
        <dbReference type="ARBA" id="ARBA00022989"/>
    </source>
</evidence>
<evidence type="ECO:0008006" key="19">
    <source>
        <dbReference type="Google" id="ProtNLM"/>
    </source>
</evidence>
<feature type="domain" description="Cation/H+ exchanger transmembrane" evidence="14">
    <location>
        <begin position="98"/>
        <end position="484"/>
    </location>
</feature>
<dbReference type="GO" id="GO:0015297">
    <property type="term" value="F:antiporter activity"/>
    <property type="evidence" value="ECO:0007669"/>
    <property type="project" value="InterPro"/>
</dbReference>
<keyword evidence="8 13" id="KW-1133">Transmembrane helix</keyword>
<evidence type="ECO:0000256" key="10">
    <source>
        <dbReference type="ARBA" id="ARBA00023136"/>
    </source>
</evidence>
<dbReference type="Gene3D" id="1.20.1530.20">
    <property type="match status" value="1"/>
</dbReference>
<accession>A0A8T0XPG2</accession>
<dbReference type="GO" id="GO:0016020">
    <property type="term" value="C:membrane"/>
    <property type="evidence" value="ECO:0007669"/>
    <property type="project" value="UniProtKB-SubCell"/>
</dbReference>
<feature type="transmembrane region" description="Helical" evidence="13">
    <location>
        <begin position="326"/>
        <end position="351"/>
    </location>
</feature>
<dbReference type="Proteomes" id="UP000823388">
    <property type="component" value="Chromosome 1K"/>
</dbReference>
<dbReference type="InterPro" id="IPR038770">
    <property type="entry name" value="Na+/solute_symporter_sf"/>
</dbReference>
<feature type="compositionally biased region" description="Polar residues" evidence="12">
    <location>
        <begin position="846"/>
        <end position="858"/>
    </location>
</feature>
<dbReference type="Pfam" id="PF23256">
    <property type="entry name" value="CHX17_2nd"/>
    <property type="match status" value="1"/>
</dbReference>
<feature type="compositionally biased region" description="Acidic residues" evidence="12">
    <location>
        <begin position="866"/>
        <end position="879"/>
    </location>
</feature>
<keyword evidence="5" id="KW-0633">Potassium transport</keyword>
<dbReference type="InterPro" id="IPR050794">
    <property type="entry name" value="CPA2_transporter"/>
</dbReference>
<name>A0A8T0XPG2_PANVG</name>
<evidence type="ECO:0000256" key="6">
    <source>
        <dbReference type="ARBA" id="ARBA00022692"/>
    </source>
</evidence>
<keyword evidence="6 13" id="KW-0812">Transmembrane</keyword>
<feature type="transmembrane region" description="Helical" evidence="13">
    <location>
        <begin position="167"/>
        <end position="193"/>
    </location>
</feature>
<keyword evidence="18" id="KW-1185">Reference proteome</keyword>
<feature type="transmembrane region" description="Helical" evidence="13">
    <location>
        <begin position="132"/>
        <end position="155"/>
    </location>
</feature>
<sequence length="898" mass="97615">MLAGGPGHAWIQGLAGRSPLIHPRHVDRICDGGRRRRQVLRRGRRGGLLHGQHHGHRPRALRPLPIRAPPPRPAKHHLPHPGIYMLCMHAHVSTSGWPCIYILMIKKPAGIMVGPTVLGRAMDLRELGMRDAGSALSGTIHFVRMLFMFFIGLELDLRYLRLNLRRSLAIACCGSALCFVLAVLAGPFCYGLMHPGQGSFHPDKIFASTALFALVLTSTASPVLIRIVTELKLTGSETGQLAIGAAFANDMASLTALSAIIVTHAVYGGDEAPKEDEPSPAFKAGRLAVLAAAVWMAVRLVAWVARLLNRLKRGRQYISKYELCGVLFLIMVLSLVQQALGYSASMTAFLIGLAMPREGPTTRTLMDRLAYPVHQVVMPLCFGAIGARLDFTKIGNITAVQLVVAVAVTTLLSAAGKVAGTVLAGWALGMATREAVVLGALLNVKGYSDILAINFGNKIDVWGDPVQVVLLMSSIINTFMAGPASAAIVRQQRAAFRYRSRCLQDTRVDDELRVLVCVHGAASVHPMLTLANLSKGSALLPVYLLHLVELVTSRKYAITHQLYHAREGGDDEDEWGYAREIDQVAAAVATFTFDNAVHVRQMTAISNLASMDADVRNSLEDSRASMVVMPSHMEQRYDGRMVCRGEGRRQLNRRVLQRAQCTVGVLVERPFGHQEVTGEQFEVMALFFGGEDDREAVAFAARLATQPAARVTVCRFLLQSGKGLLGNQETAEEAMQDEEFMADMYGRFVAPGQVAYMERHVSSGAETVTALSSMAGTCSLFVVGNGGKAGGGDRGVMTSDMGDLNGECPELGPVGELLASDDMVGCGSVLVLQQHKARRPRHKQMRTWNMDNQQQYQPQARHYYQAEEEDDVSDSDDAVVDILGSSSRTPTNRSLKPS</sequence>
<feature type="compositionally biased region" description="Polar residues" evidence="12">
    <location>
        <begin position="884"/>
        <end position="898"/>
    </location>
</feature>
<evidence type="ECO:0000256" key="11">
    <source>
        <dbReference type="ARBA" id="ARBA00038341"/>
    </source>
</evidence>
<dbReference type="PANTHER" id="PTHR32468">
    <property type="entry name" value="CATION/H + ANTIPORTER"/>
    <property type="match status" value="1"/>
</dbReference>
<dbReference type="Pfam" id="PF00999">
    <property type="entry name" value="Na_H_Exchanger"/>
    <property type="match status" value="1"/>
</dbReference>
<feature type="domain" description="Cation/H(+) antiporter C-terminal" evidence="16">
    <location>
        <begin position="683"/>
        <end position="836"/>
    </location>
</feature>
<dbReference type="GO" id="GO:0006813">
    <property type="term" value="P:potassium ion transport"/>
    <property type="evidence" value="ECO:0007669"/>
    <property type="project" value="UniProtKB-KW"/>
</dbReference>